<gene>
    <name evidence="2" type="ORF">CFN16_22400</name>
</gene>
<dbReference type="AlphaFoldDB" id="A0A345V228"/>
<accession>A0A345V228</accession>
<evidence type="ECO:0000313" key="3">
    <source>
        <dbReference type="Proteomes" id="UP000254535"/>
    </source>
</evidence>
<dbReference type="RefSeq" id="WP_115079115.1">
    <property type="nucleotide sequence ID" value="NZ_CP022313.1"/>
</dbReference>
<protein>
    <submittedName>
        <fullName evidence="2">Uncharacterized protein</fullName>
    </submittedName>
</protein>
<dbReference type="Proteomes" id="UP000254535">
    <property type="component" value="Chromosome"/>
</dbReference>
<sequence length="172" mass="19100">MKLSTKLQKLEDEKRTEVEKAQYAEKQAAASYAVALSDGDEQRAEKALRLASEVLATATRGKRGVATTAQALKNEVEKLDEEITEIKEVLKDLRQKQLRVARIMWADRLDKAAQEFASVAAHLEATEKALGWKSSMSELYVPLQTPHGPACISQKTIRDKAYALSMEQLLAA</sequence>
<reference evidence="2 3" key="1">
    <citation type="submission" date="2017-07" db="EMBL/GenBank/DDBJ databases">
        <title>Genome sequence of Pseudomonas NEP1.</title>
        <authorList>
            <person name="Nascimento F.X."/>
        </authorList>
    </citation>
    <scope>NUCLEOTIDE SEQUENCE [LARGE SCALE GENOMIC DNA]</scope>
    <source>
        <strain evidence="2 3">NEP1</strain>
    </source>
</reference>
<dbReference type="EMBL" id="CP022313">
    <property type="protein sequence ID" value="AXJ06780.1"/>
    <property type="molecule type" value="Genomic_DNA"/>
</dbReference>
<evidence type="ECO:0000313" key="2">
    <source>
        <dbReference type="EMBL" id="AXJ06780.1"/>
    </source>
</evidence>
<organism evidence="2 3">
    <name type="scientific">Pseudomonas fluorescens</name>
    <dbReference type="NCBI Taxonomy" id="294"/>
    <lineage>
        <taxon>Bacteria</taxon>
        <taxon>Pseudomonadati</taxon>
        <taxon>Pseudomonadota</taxon>
        <taxon>Gammaproteobacteria</taxon>
        <taxon>Pseudomonadales</taxon>
        <taxon>Pseudomonadaceae</taxon>
        <taxon>Pseudomonas</taxon>
    </lineage>
</organism>
<evidence type="ECO:0000256" key="1">
    <source>
        <dbReference type="SAM" id="Coils"/>
    </source>
</evidence>
<keyword evidence="1" id="KW-0175">Coiled coil</keyword>
<proteinExistence type="predicted"/>
<feature type="coiled-coil region" evidence="1">
    <location>
        <begin position="62"/>
        <end position="99"/>
    </location>
</feature>
<name>A0A345V228_PSEFL</name>